<proteinExistence type="predicted"/>
<keyword evidence="2" id="KW-0274">FAD</keyword>
<evidence type="ECO:0000256" key="3">
    <source>
        <dbReference type="ARBA" id="ARBA00023002"/>
    </source>
</evidence>
<dbReference type="EMBL" id="CVMT01000001">
    <property type="protein sequence ID" value="CRG84220.1"/>
    <property type="molecule type" value="Genomic_DNA"/>
</dbReference>
<dbReference type="Pfam" id="PF01494">
    <property type="entry name" value="FAD_binding_3"/>
    <property type="match status" value="1"/>
</dbReference>
<dbReference type="Gene3D" id="3.30.9.10">
    <property type="entry name" value="D-Amino Acid Oxidase, subunit A, domain 2"/>
    <property type="match status" value="1"/>
</dbReference>
<dbReference type="OMA" id="YERRWRP"/>
<keyword evidence="6" id="KW-1185">Reference proteome</keyword>
<evidence type="ECO:0000256" key="1">
    <source>
        <dbReference type="ARBA" id="ARBA00022630"/>
    </source>
</evidence>
<dbReference type="PANTHER" id="PTHR46865:SF2">
    <property type="entry name" value="MONOOXYGENASE"/>
    <property type="match status" value="1"/>
</dbReference>
<reference evidence="5 6" key="1">
    <citation type="submission" date="2015-04" db="EMBL/GenBank/DDBJ databases">
        <authorList>
            <person name="Syromyatnikov M.Y."/>
            <person name="Popov V.N."/>
        </authorList>
    </citation>
    <scope>NUCLEOTIDE SEQUENCE [LARGE SCALE GENOMIC DNA]</scope>
    <source>
        <strain evidence="5">WF-38-12</strain>
    </source>
</reference>
<sequence>MRVLISGAGVSGPTLAWFLAKTGASITVVEKREAILPHGQNVDLKGSAITVIKKMGLLDRVRQSNTTEKGTQFVDSKGQPFASFPVKDGFSASLSSEFEILRGDLAAILYETSRECPSVKYFFGTTIKEVILNDDKTVRVKFSHGVVEDFDLLVAADGQSSEIRQQCFPAECVNVIDQGMYAVYWTVPRLSSDNDWWNIYIALRSRIITLRPDPYGTIRAMFTRMPCNRDEEMAWLEASKNGKQAQQELLKEDFADAGWQSHRLLNEIEGAPDFYFQVLQQIQMSKWSNARVVCIGNAAYAPSPVAGGGTSLAIIGAYILAGELSKINRNGHPSKAFEAYETIYRPFVEEEQKVPAFVPKIAHPETGWHRWLLHSGLWVLSKGLSKLAAVPRLGNNFDQNSRDNFPLPYYPTLDIKASQIPTS</sequence>
<name>A0A0U1LMD2_TALIS</name>
<dbReference type="Proteomes" id="UP000054383">
    <property type="component" value="Unassembled WGS sequence"/>
</dbReference>
<dbReference type="AlphaFoldDB" id="A0A0U1LMD2"/>
<organism evidence="5 6">
    <name type="scientific">Talaromyces islandicus</name>
    <name type="common">Penicillium islandicum</name>
    <dbReference type="NCBI Taxonomy" id="28573"/>
    <lineage>
        <taxon>Eukaryota</taxon>
        <taxon>Fungi</taxon>
        <taxon>Dikarya</taxon>
        <taxon>Ascomycota</taxon>
        <taxon>Pezizomycotina</taxon>
        <taxon>Eurotiomycetes</taxon>
        <taxon>Eurotiomycetidae</taxon>
        <taxon>Eurotiales</taxon>
        <taxon>Trichocomaceae</taxon>
        <taxon>Talaromyces</taxon>
        <taxon>Talaromyces sect. Islandici</taxon>
    </lineage>
</organism>
<gene>
    <name evidence="5" type="ORF">PISL3812_01535</name>
</gene>
<dbReference type="PANTHER" id="PTHR46865">
    <property type="entry name" value="OXIDOREDUCTASE-RELATED"/>
    <property type="match status" value="1"/>
</dbReference>
<feature type="domain" description="FAD-binding" evidence="4">
    <location>
        <begin position="2"/>
        <end position="349"/>
    </location>
</feature>
<keyword evidence="3" id="KW-0560">Oxidoreductase</keyword>
<dbReference type="Gene3D" id="3.50.50.60">
    <property type="entry name" value="FAD/NAD(P)-binding domain"/>
    <property type="match status" value="1"/>
</dbReference>
<evidence type="ECO:0000256" key="2">
    <source>
        <dbReference type="ARBA" id="ARBA00022827"/>
    </source>
</evidence>
<dbReference type="OrthoDB" id="655030at2759"/>
<dbReference type="GO" id="GO:0016491">
    <property type="term" value="F:oxidoreductase activity"/>
    <property type="evidence" value="ECO:0007669"/>
    <property type="project" value="UniProtKB-KW"/>
</dbReference>
<dbReference type="InterPro" id="IPR051704">
    <property type="entry name" value="FAD_aromatic-hydroxylase"/>
</dbReference>
<dbReference type="InterPro" id="IPR002938">
    <property type="entry name" value="FAD-bd"/>
</dbReference>
<evidence type="ECO:0000313" key="5">
    <source>
        <dbReference type="EMBL" id="CRG84220.1"/>
    </source>
</evidence>
<evidence type="ECO:0000313" key="6">
    <source>
        <dbReference type="Proteomes" id="UP000054383"/>
    </source>
</evidence>
<accession>A0A0U1LMD2</accession>
<dbReference type="GO" id="GO:0071949">
    <property type="term" value="F:FAD binding"/>
    <property type="evidence" value="ECO:0007669"/>
    <property type="project" value="InterPro"/>
</dbReference>
<dbReference type="SUPFAM" id="SSF51905">
    <property type="entry name" value="FAD/NAD(P)-binding domain"/>
    <property type="match status" value="1"/>
</dbReference>
<dbReference type="STRING" id="28573.A0A0U1LMD2"/>
<keyword evidence="1" id="KW-0285">Flavoprotein</keyword>
<evidence type="ECO:0000259" key="4">
    <source>
        <dbReference type="Pfam" id="PF01494"/>
    </source>
</evidence>
<dbReference type="PRINTS" id="PR00420">
    <property type="entry name" value="RNGMNOXGNASE"/>
</dbReference>
<protein>
    <recommendedName>
        <fullName evidence="4">FAD-binding domain-containing protein</fullName>
    </recommendedName>
</protein>
<dbReference type="InterPro" id="IPR036188">
    <property type="entry name" value="FAD/NAD-bd_sf"/>
</dbReference>